<dbReference type="InterPro" id="IPR034878">
    <property type="entry name" value="La-rel_plant_RRM"/>
</dbReference>
<dbReference type="GO" id="GO:0003729">
    <property type="term" value="F:mRNA binding"/>
    <property type="evidence" value="ECO:0007669"/>
    <property type="project" value="TreeGrafter"/>
</dbReference>
<evidence type="ECO:0000259" key="8">
    <source>
        <dbReference type="PROSITE" id="PS50961"/>
    </source>
</evidence>
<feature type="domain" description="HTH La-type RNA-binding" evidence="8">
    <location>
        <begin position="62"/>
        <end position="153"/>
    </location>
</feature>
<sequence length="372" mass="40771">MGAKGGGGGGGGVAAPPSGGVEMETSGEISPPPPPPSEGDTTPPPSGPIIPSDLPEEDQRTNPLTDDLRDKIVRQVEYYFSDENLPTDKFLLKQMKKDKGGFVSIALIASFRKMKKLVQDLHLIEVALRTSTELVVSSDGKRVKRSKPLQFTEITDAKPRTILVENLPEDYSTENIQKIFGNIGKINDIKICDPHLAEESANIFKKAERALSSKLHALIEYETVEAAERAVTTLNDEKNWRTGMRVEILLKRMGKYGLFIPREHKEAFSEKKNNAQELSNTDVAIDGQKSKAAYDNVGMANKGEEEHFSSEKGGRRGRHKSRGRGLLQQNLNRNGNDHVSSSSTEVVSKPLPGPKMPDGTRGFTMGRGKPIS</sequence>
<evidence type="ECO:0000256" key="1">
    <source>
        <dbReference type="ARBA" id="ARBA00002339"/>
    </source>
</evidence>
<dbReference type="Gene3D" id="1.10.10.10">
    <property type="entry name" value="Winged helix-like DNA-binding domain superfamily/Winged helix DNA-binding domain"/>
    <property type="match status" value="1"/>
</dbReference>
<dbReference type="SUPFAM" id="SSF46785">
    <property type="entry name" value="Winged helix' DNA-binding domain"/>
    <property type="match status" value="1"/>
</dbReference>
<dbReference type="PANTHER" id="PTHR22792">
    <property type="entry name" value="LUPUS LA PROTEIN-RELATED"/>
    <property type="match status" value="1"/>
</dbReference>
<dbReference type="InterPro" id="IPR000504">
    <property type="entry name" value="RRM_dom"/>
</dbReference>
<evidence type="ECO:0000313" key="9">
    <source>
        <dbReference type="EMBL" id="KAJ0960861.1"/>
    </source>
</evidence>
<dbReference type="InterPro" id="IPR035979">
    <property type="entry name" value="RBD_domain_sf"/>
</dbReference>
<dbReference type="GO" id="GO:0006396">
    <property type="term" value="P:RNA processing"/>
    <property type="evidence" value="ECO:0007669"/>
    <property type="project" value="InterPro"/>
</dbReference>
<dbReference type="InterPro" id="IPR012677">
    <property type="entry name" value="Nucleotide-bd_a/b_plait_sf"/>
</dbReference>
<feature type="compositionally biased region" description="Low complexity" evidence="6">
    <location>
        <begin position="324"/>
        <end position="334"/>
    </location>
</feature>
<gene>
    <name evidence="9" type="ORF">J5N97_001246</name>
</gene>
<dbReference type="SMART" id="SM00715">
    <property type="entry name" value="LA"/>
    <property type="match status" value="1"/>
</dbReference>
<comment type="caution">
    <text evidence="9">The sequence shown here is derived from an EMBL/GenBank/DDBJ whole genome shotgun (WGS) entry which is preliminary data.</text>
</comment>
<accession>A0A9D5BUC7</accession>
<dbReference type="Gene3D" id="3.30.70.330">
    <property type="match status" value="1"/>
</dbReference>
<keyword evidence="10" id="KW-1185">Reference proteome</keyword>
<dbReference type="OrthoDB" id="435402at2759"/>
<dbReference type="GO" id="GO:0005634">
    <property type="term" value="C:nucleus"/>
    <property type="evidence" value="ECO:0007669"/>
    <property type="project" value="UniProtKB-SubCell"/>
</dbReference>
<dbReference type="InterPro" id="IPR006630">
    <property type="entry name" value="La_HTH"/>
</dbReference>
<dbReference type="SUPFAM" id="SSF54928">
    <property type="entry name" value="RNA-binding domain, RBD"/>
    <property type="match status" value="1"/>
</dbReference>
<feature type="domain" description="RRM" evidence="7">
    <location>
        <begin position="160"/>
        <end position="253"/>
    </location>
</feature>
<feature type="region of interest" description="Disordered" evidence="6">
    <location>
        <begin position="299"/>
        <end position="372"/>
    </location>
</feature>
<dbReference type="Proteomes" id="UP001085076">
    <property type="component" value="Unassembled WGS sequence"/>
</dbReference>
<keyword evidence="3 5" id="KW-0694">RNA-binding</keyword>
<dbReference type="GO" id="GO:1990904">
    <property type="term" value="C:ribonucleoprotein complex"/>
    <property type="evidence" value="ECO:0007669"/>
    <property type="project" value="InterPro"/>
</dbReference>
<feature type="compositionally biased region" description="Polar residues" evidence="6">
    <location>
        <begin position="337"/>
        <end position="346"/>
    </location>
</feature>
<dbReference type="PROSITE" id="PS50961">
    <property type="entry name" value="HTH_LA"/>
    <property type="match status" value="1"/>
</dbReference>
<dbReference type="SMART" id="SM00360">
    <property type="entry name" value="RRM"/>
    <property type="match status" value="1"/>
</dbReference>
<reference evidence="9 10" key="1">
    <citation type="journal article" date="2022" name="Hortic Res">
        <title>The genome of Dioscorea zingiberensis sheds light on the biosynthesis, origin and evolution of the medicinally important diosgenin saponins.</title>
        <authorList>
            <person name="Li Y."/>
            <person name="Tan C."/>
            <person name="Li Z."/>
            <person name="Guo J."/>
            <person name="Li S."/>
            <person name="Chen X."/>
            <person name="Wang C."/>
            <person name="Dai X."/>
            <person name="Yang H."/>
            <person name="Song W."/>
            <person name="Hou L."/>
            <person name="Xu J."/>
            <person name="Tong Z."/>
            <person name="Xu A."/>
            <person name="Yuan X."/>
            <person name="Wang W."/>
            <person name="Yang Q."/>
            <person name="Chen L."/>
            <person name="Sun Z."/>
            <person name="Wang K."/>
            <person name="Pan B."/>
            <person name="Chen J."/>
            <person name="Bao Y."/>
            <person name="Liu F."/>
            <person name="Qi X."/>
            <person name="Gang D.R."/>
            <person name="Wen J."/>
            <person name="Li J."/>
        </authorList>
    </citation>
    <scope>NUCLEOTIDE SEQUENCE [LARGE SCALE GENOMIC DNA]</scope>
    <source>
        <strain evidence="9">Dzin_1.0</strain>
    </source>
</reference>
<dbReference type="InterPro" id="IPR036390">
    <property type="entry name" value="WH_DNA-bd_sf"/>
</dbReference>
<evidence type="ECO:0000256" key="6">
    <source>
        <dbReference type="SAM" id="MobiDB-lite"/>
    </source>
</evidence>
<dbReference type="Pfam" id="PF00076">
    <property type="entry name" value="RRM_1"/>
    <property type="match status" value="1"/>
</dbReference>
<feature type="compositionally biased region" description="Basic and acidic residues" evidence="6">
    <location>
        <begin position="302"/>
        <end position="314"/>
    </location>
</feature>
<dbReference type="InterPro" id="IPR045180">
    <property type="entry name" value="La_dom_prot"/>
</dbReference>
<feature type="compositionally biased region" description="Low complexity" evidence="6">
    <location>
        <begin position="14"/>
        <end position="29"/>
    </location>
</feature>
<evidence type="ECO:0000256" key="5">
    <source>
        <dbReference type="PROSITE-ProRule" id="PRU00332"/>
    </source>
</evidence>
<evidence type="ECO:0000256" key="3">
    <source>
        <dbReference type="ARBA" id="ARBA00022884"/>
    </source>
</evidence>
<protein>
    <recommendedName>
        <fullName evidence="11">La-related protein 6A</fullName>
    </recommendedName>
</protein>
<dbReference type="InterPro" id="IPR036388">
    <property type="entry name" value="WH-like_DNA-bd_sf"/>
</dbReference>
<dbReference type="AlphaFoldDB" id="A0A9D5BUC7"/>
<name>A0A9D5BUC7_9LILI</name>
<dbReference type="Pfam" id="PF05383">
    <property type="entry name" value="La"/>
    <property type="match status" value="1"/>
</dbReference>
<dbReference type="CDD" id="cd12288">
    <property type="entry name" value="RRM_La_like_plant"/>
    <property type="match status" value="1"/>
</dbReference>
<dbReference type="PROSITE" id="PS50102">
    <property type="entry name" value="RRM"/>
    <property type="match status" value="1"/>
</dbReference>
<proteinExistence type="predicted"/>
<evidence type="ECO:0000259" key="7">
    <source>
        <dbReference type="PROSITE" id="PS50102"/>
    </source>
</evidence>
<dbReference type="EMBL" id="JAGGNH010000055">
    <property type="protein sequence ID" value="KAJ0960861.1"/>
    <property type="molecule type" value="Genomic_DNA"/>
</dbReference>
<dbReference type="FunFam" id="1.10.10.10:FF:000158">
    <property type="entry name" value="La ribonucleoprotein domain family member 7"/>
    <property type="match status" value="1"/>
</dbReference>
<evidence type="ECO:0000256" key="2">
    <source>
        <dbReference type="ARBA" id="ARBA00004123"/>
    </source>
</evidence>
<dbReference type="PANTHER" id="PTHR22792:SF159">
    <property type="entry name" value="LA-RELATED PROTEIN 1B-RELATED"/>
    <property type="match status" value="1"/>
</dbReference>
<organism evidence="9 10">
    <name type="scientific">Dioscorea zingiberensis</name>
    <dbReference type="NCBI Taxonomy" id="325984"/>
    <lineage>
        <taxon>Eukaryota</taxon>
        <taxon>Viridiplantae</taxon>
        <taxon>Streptophyta</taxon>
        <taxon>Embryophyta</taxon>
        <taxon>Tracheophyta</taxon>
        <taxon>Spermatophyta</taxon>
        <taxon>Magnoliopsida</taxon>
        <taxon>Liliopsida</taxon>
        <taxon>Dioscoreales</taxon>
        <taxon>Dioscoreaceae</taxon>
        <taxon>Dioscorea</taxon>
    </lineage>
</organism>
<evidence type="ECO:0008006" key="11">
    <source>
        <dbReference type="Google" id="ProtNLM"/>
    </source>
</evidence>
<feature type="compositionally biased region" description="Gly residues" evidence="6">
    <location>
        <begin position="1"/>
        <end position="13"/>
    </location>
</feature>
<comment type="function">
    <text evidence="1">Transcriptional regulator.</text>
</comment>
<feature type="region of interest" description="Disordered" evidence="6">
    <location>
        <begin position="1"/>
        <end position="68"/>
    </location>
</feature>
<evidence type="ECO:0000256" key="4">
    <source>
        <dbReference type="ARBA" id="ARBA00023242"/>
    </source>
</evidence>
<feature type="compositionally biased region" description="Pro residues" evidence="6">
    <location>
        <begin position="30"/>
        <end position="48"/>
    </location>
</feature>
<comment type="subcellular location">
    <subcellularLocation>
        <location evidence="2">Nucleus</location>
    </subcellularLocation>
</comment>
<dbReference type="PRINTS" id="PR00302">
    <property type="entry name" value="LUPUSLA"/>
</dbReference>
<evidence type="ECO:0000313" key="10">
    <source>
        <dbReference type="Proteomes" id="UP001085076"/>
    </source>
</evidence>
<dbReference type="InterPro" id="IPR002344">
    <property type="entry name" value="Lupus_La"/>
</dbReference>
<keyword evidence="4" id="KW-0539">Nucleus</keyword>